<dbReference type="AlphaFoldDB" id="A0A9P4VM50"/>
<feature type="region of interest" description="Disordered" evidence="1">
    <location>
        <begin position="1"/>
        <end position="65"/>
    </location>
</feature>
<keyword evidence="4" id="KW-1185">Reference proteome</keyword>
<feature type="non-terminal residue" evidence="3">
    <location>
        <position position="1"/>
    </location>
</feature>
<dbReference type="InterPro" id="IPR039249">
    <property type="entry name" value="GPATCH11"/>
</dbReference>
<evidence type="ECO:0000313" key="3">
    <source>
        <dbReference type="EMBL" id="KAF2836278.1"/>
    </source>
</evidence>
<feature type="non-terminal residue" evidence="3">
    <location>
        <position position="313"/>
    </location>
</feature>
<dbReference type="Proteomes" id="UP000799429">
    <property type="component" value="Unassembled WGS sequence"/>
</dbReference>
<accession>A0A9P4VM50</accession>
<dbReference type="InterPro" id="IPR025239">
    <property type="entry name" value="DUF4187"/>
</dbReference>
<dbReference type="PANTHER" id="PTHR21032">
    <property type="entry name" value="G PATCH DOMAIN-CONTAINING PROTEIN 11"/>
    <property type="match status" value="1"/>
</dbReference>
<reference evidence="3" key="1">
    <citation type="journal article" date="2020" name="Stud. Mycol.">
        <title>101 Dothideomycetes genomes: a test case for predicting lifestyles and emergence of pathogens.</title>
        <authorList>
            <person name="Haridas S."/>
            <person name="Albert R."/>
            <person name="Binder M."/>
            <person name="Bloem J."/>
            <person name="Labutti K."/>
            <person name="Salamov A."/>
            <person name="Andreopoulos B."/>
            <person name="Baker S."/>
            <person name="Barry K."/>
            <person name="Bills G."/>
            <person name="Bluhm B."/>
            <person name="Cannon C."/>
            <person name="Castanera R."/>
            <person name="Culley D."/>
            <person name="Daum C."/>
            <person name="Ezra D."/>
            <person name="Gonzalez J."/>
            <person name="Henrissat B."/>
            <person name="Kuo A."/>
            <person name="Liang C."/>
            <person name="Lipzen A."/>
            <person name="Lutzoni F."/>
            <person name="Magnuson J."/>
            <person name="Mondo S."/>
            <person name="Nolan M."/>
            <person name="Ohm R."/>
            <person name="Pangilinan J."/>
            <person name="Park H.-J."/>
            <person name="Ramirez L."/>
            <person name="Alfaro M."/>
            <person name="Sun H."/>
            <person name="Tritt A."/>
            <person name="Yoshinaga Y."/>
            <person name="Zwiers L.-H."/>
            <person name="Turgeon B."/>
            <person name="Goodwin S."/>
            <person name="Spatafora J."/>
            <person name="Crous P."/>
            <person name="Grigoriev I."/>
        </authorList>
    </citation>
    <scope>NUCLEOTIDE SEQUENCE</scope>
    <source>
        <strain evidence="3">CBS 101060</strain>
    </source>
</reference>
<evidence type="ECO:0000256" key="1">
    <source>
        <dbReference type="SAM" id="MobiDB-lite"/>
    </source>
</evidence>
<organism evidence="3 4">
    <name type="scientific">Patellaria atrata CBS 101060</name>
    <dbReference type="NCBI Taxonomy" id="1346257"/>
    <lineage>
        <taxon>Eukaryota</taxon>
        <taxon>Fungi</taxon>
        <taxon>Dikarya</taxon>
        <taxon>Ascomycota</taxon>
        <taxon>Pezizomycotina</taxon>
        <taxon>Dothideomycetes</taxon>
        <taxon>Dothideomycetes incertae sedis</taxon>
        <taxon>Patellariales</taxon>
        <taxon>Patellariaceae</taxon>
        <taxon>Patellaria</taxon>
    </lineage>
</organism>
<dbReference type="GO" id="GO:0003676">
    <property type="term" value="F:nucleic acid binding"/>
    <property type="evidence" value="ECO:0007669"/>
    <property type="project" value="InterPro"/>
</dbReference>
<evidence type="ECO:0000259" key="2">
    <source>
        <dbReference type="PROSITE" id="PS50174"/>
    </source>
</evidence>
<feature type="region of interest" description="Disordered" evidence="1">
    <location>
        <begin position="158"/>
        <end position="183"/>
    </location>
</feature>
<dbReference type="Pfam" id="PF13821">
    <property type="entry name" value="DUF4187"/>
    <property type="match status" value="1"/>
</dbReference>
<dbReference type="OrthoDB" id="786951at2759"/>
<proteinExistence type="predicted"/>
<dbReference type="Pfam" id="PF01585">
    <property type="entry name" value="G-patch"/>
    <property type="match status" value="1"/>
</dbReference>
<dbReference type="InterPro" id="IPR000467">
    <property type="entry name" value="G_patch_dom"/>
</dbReference>
<dbReference type="SMART" id="SM00443">
    <property type="entry name" value="G_patch"/>
    <property type="match status" value="1"/>
</dbReference>
<feature type="compositionally biased region" description="Acidic residues" evidence="1">
    <location>
        <begin position="161"/>
        <end position="174"/>
    </location>
</feature>
<dbReference type="PROSITE" id="PS50174">
    <property type="entry name" value="G_PATCH"/>
    <property type="match status" value="1"/>
</dbReference>
<dbReference type="SMART" id="SM01173">
    <property type="entry name" value="DUF4187"/>
    <property type="match status" value="1"/>
</dbReference>
<dbReference type="EMBL" id="MU006104">
    <property type="protein sequence ID" value="KAF2836278.1"/>
    <property type="molecule type" value="Genomic_DNA"/>
</dbReference>
<dbReference type="PANTHER" id="PTHR21032:SF0">
    <property type="entry name" value="G PATCH DOMAIN-CONTAINING PROTEIN 11"/>
    <property type="match status" value="1"/>
</dbReference>
<comment type="caution">
    <text evidence="3">The sequence shown here is derived from an EMBL/GenBank/DDBJ whole genome shotgun (WGS) entry which is preliminary data.</text>
</comment>
<dbReference type="GO" id="GO:0000776">
    <property type="term" value="C:kinetochore"/>
    <property type="evidence" value="ECO:0007669"/>
    <property type="project" value="TreeGrafter"/>
</dbReference>
<feature type="compositionally biased region" description="Polar residues" evidence="1">
    <location>
        <begin position="46"/>
        <end position="65"/>
    </location>
</feature>
<protein>
    <recommendedName>
        <fullName evidence="2">G-patch domain-containing protein</fullName>
    </recommendedName>
</protein>
<feature type="compositionally biased region" description="Basic and acidic residues" evidence="1">
    <location>
        <begin position="88"/>
        <end position="103"/>
    </location>
</feature>
<feature type="domain" description="G-patch" evidence="2">
    <location>
        <begin position="65"/>
        <end position="111"/>
    </location>
</feature>
<name>A0A9P4VM50_9PEZI</name>
<evidence type="ECO:0000313" key="4">
    <source>
        <dbReference type="Proteomes" id="UP000799429"/>
    </source>
</evidence>
<feature type="region of interest" description="Disordered" evidence="1">
    <location>
        <begin position="81"/>
        <end position="126"/>
    </location>
</feature>
<gene>
    <name evidence="3" type="ORF">M501DRAFT_905818</name>
</gene>
<sequence length="313" mass="35725">DSSEEEDYMSMTLLEPTQNTHETSLQRLSRQKREAEARSRPKSKSQLHAEQTASRESALSTSLDSTNKGFQLLSKLGYKAGSTLGKSSDARMEPIRLEMKEGRSGVGLDSQRKRKMREEFEEEGMRKKVEVGDFRERLAGQRAEKRMEGQFFGAQKIAEQFDAEGEEDGAEDGEEGGRDVTGDARVKKVARPLKNINILWRGLIRHRLEKEKEARARHDFQLTSTNAPTYEDSDDDEDDKHAIGADSKWAAVEEEVQDEDPELEEFEALPISERLDKVVNHLRQIHNYCFWCKHKYPDSTMDGCPGTTEDDHD</sequence>
<feature type="compositionally biased region" description="Polar residues" evidence="1">
    <location>
        <begin position="15"/>
        <end position="28"/>
    </location>
</feature>